<dbReference type="EMBL" id="CP016313">
    <property type="protein sequence ID" value="APD10484.1"/>
    <property type="molecule type" value="Genomic_DNA"/>
</dbReference>
<dbReference type="Proteomes" id="UP000182993">
    <property type="component" value="Plasmid pTB1"/>
</dbReference>
<keyword evidence="1" id="KW-0614">Plasmid</keyword>
<proteinExistence type="predicted"/>
<evidence type="ECO:0000313" key="1">
    <source>
        <dbReference type="EMBL" id="APD10484.1"/>
    </source>
</evidence>
<dbReference type="AlphaFoldDB" id="A0A1J0LWT7"/>
<sequence>MVTEILGHDVTIVDLYGHRLRTLPLPLHYPSDANLTP</sequence>
<reference evidence="2" key="1">
    <citation type="submission" date="2016-06" db="EMBL/GenBank/DDBJ databases">
        <title>Whole genome sequencing of Thermus brockianus strain GE-1.</title>
        <authorList>
            <person name="Schaefers C."/>
            <person name="Blank S."/>
            <person name="Wiebusch S."/>
            <person name="Elleuche S."/>
            <person name="Antranikian G."/>
        </authorList>
    </citation>
    <scope>NUCLEOTIDE SEQUENCE [LARGE SCALE GENOMIC DNA]</scope>
    <source>
        <strain evidence="2">GE-1</strain>
        <plasmid evidence="2">ptb1</plasmid>
    </source>
</reference>
<accession>A0A1J0LWT7</accession>
<dbReference type="KEGG" id="tbc:A0O31_02459"/>
<evidence type="ECO:0000313" key="2">
    <source>
        <dbReference type="Proteomes" id="UP000182993"/>
    </source>
</evidence>
<organism evidence="1 2">
    <name type="scientific">Thermus brockianus</name>
    <dbReference type="NCBI Taxonomy" id="56956"/>
    <lineage>
        <taxon>Bacteria</taxon>
        <taxon>Thermotogati</taxon>
        <taxon>Deinococcota</taxon>
        <taxon>Deinococci</taxon>
        <taxon>Thermales</taxon>
        <taxon>Thermaceae</taxon>
        <taxon>Thermus</taxon>
    </lineage>
</organism>
<name>A0A1J0LWT7_THEBO</name>
<geneLocation type="plasmid" evidence="2">
    <name>ptb1</name>
</geneLocation>
<gene>
    <name evidence="1" type="ORF">A0O31_02459</name>
</gene>
<protein>
    <submittedName>
        <fullName evidence="1">Uncharacterized protein</fullName>
    </submittedName>
</protein>